<evidence type="ECO:0000313" key="10">
    <source>
        <dbReference type="WBParaSite" id="nRc.2.0.1.t23731-RA"/>
    </source>
</evidence>
<name>A0A915JDP8_ROMCU</name>
<dbReference type="PANTHER" id="PTHR43918">
    <property type="entry name" value="ACETYLCHOLINESTERASE"/>
    <property type="match status" value="1"/>
</dbReference>
<feature type="active site" description="Charge relay system" evidence="6">
    <location>
        <position position="375"/>
    </location>
</feature>
<keyword evidence="2" id="KW-0719">Serine esterase</keyword>
<dbReference type="GO" id="GO:0004104">
    <property type="term" value="F:cholinesterase activity"/>
    <property type="evidence" value="ECO:0007669"/>
    <property type="project" value="InterPro"/>
</dbReference>
<dbReference type="EC" id="3.1.1.-" evidence="7"/>
<evidence type="ECO:0000256" key="2">
    <source>
        <dbReference type="ARBA" id="ARBA00022487"/>
    </source>
</evidence>
<evidence type="ECO:0000313" key="9">
    <source>
        <dbReference type="Proteomes" id="UP000887565"/>
    </source>
</evidence>
<dbReference type="PRINTS" id="PR00878">
    <property type="entry name" value="CHOLNESTRASE"/>
</dbReference>
<evidence type="ECO:0000256" key="4">
    <source>
        <dbReference type="ARBA" id="ARBA00022867"/>
    </source>
</evidence>
<evidence type="ECO:0000256" key="5">
    <source>
        <dbReference type="ARBA" id="ARBA00023157"/>
    </source>
</evidence>
<dbReference type="InterPro" id="IPR002018">
    <property type="entry name" value="CarbesteraseB"/>
</dbReference>
<evidence type="ECO:0000256" key="3">
    <source>
        <dbReference type="ARBA" id="ARBA00022801"/>
    </source>
</evidence>
<proteinExistence type="inferred from homology"/>
<dbReference type="AlphaFoldDB" id="A0A915JDP8"/>
<evidence type="ECO:0000259" key="8">
    <source>
        <dbReference type="Pfam" id="PF00135"/>
    </source>
</evidence>
<dbReference type="WBParaSite" id="nRc.2.0.1.t23731-RA">
    <property type="protein sequence ID" value="nRc.2.0.1.t23731-RA"/>
    <property type="gene ID" value="nRc.2.0.1.g23731"/>
</dbReference>
<comment type="similarity">
    <text evidence="1 7">Belongs to the type-B carboxylesterase/lipase family.</text>
</comment>
<keyword evidence="5" id="KW-1015">Disulfide bond</keyword>
<dbReference type="InterPro" id="IPR050654">
    <property type="entry name" value="AChE-related_enzymes"/>
</dbReference>
<dbReference type="InterPro" id="IPR019819">
    <property type="entry name" value="Carboxylesterase_B_CS"/>
</dbReference>
<dbReference type="InterPro" id="IPR019826">
    <property type="entry name" value="Carboxylesterase_B_AS"/>
</dbReference>
<dbReference type="PROSITE" id="PS00941">
    <property type="entry name" value="CARBOXYLESTERASE_B_2"/>
    <property type="match status" value="1"/>
</dbReference>
<dbReference type="Pfam" id="PF00135">
    <property type="entry name" value="COesterase"/>
    <property type="match status" value="1"/>
</dbReference>
<protein>
    <recommendedName>
        <fullName evidence="7">Carboxylic ester hydrolase</fullName>
        <ecNumber evidence="7">3.1.1.-</ecNumber>
    </recommendedName>
</protein>
<dbReference type="Gene3D" id="3.40.50.1820">
    <property type="entry name" value="alpha/beta hydrolase"/>
    <property type="match status" value="1"/>
</dbReference>
<feature type="domain" description="Carboxylesterase type B" evidence="8">
    <location>
        <begin position="18"/>
        <end position="529"/>
    </location>
</feature>
<evidence type="ECO:0000256" key="7">
    <source>
        <dbReference type="RuleBase" id="RU361235"/>
    </source>
</evidence>
<feature type="active site" description="Acyl-ester intermediate" evidence="6">
    <location>
        <position position="245"/>
    </location>
</feature>
<reference evidence="10" key="1">
    <citation type="submission" date="2022-11" db="UniProtKB">
        <authorList>
            <consortium name="WormBaseParasite"/>
        </authorList>
    </citation>
    <scope>IDENTIFICATION</scope>
</reference>
<evidence type="ECO:0000256" key="1">
    <source>
        <dbReference type="ARBA" id="ARBA00005964"/>
    </source>
</evidence>
<evidence type="ECO:0000256" key="6">
    <source>
        <dbReference type="PIRSR" id="PIRSR600997-1"/>
    </source>
</evidence>
<keyword evidence="4" id="KW-0531">Neurotransmitter degradation</keyword>
<dbReference type="InterPro" id="IPR029058">
    <property type="entry name" value="AB_hydrolase_fold"/>
</dbReference>
<feature type="active site" description="Charge relay system" evidence="6">
    <location>
        <position position="490"/>
    </location>
</feature>
<dbReference type="InterPro" id="IPR000997">
    <property type="entry name" value="Cholinesterase"/>
</dbReference>
<sequence>MKYFICIFFGIASALDEPNVTLADGTKVIGKLTKSVNNVTVWKFLGIPYAQPPIDQLRFMPPQPLATKKGVIYATEFSPICQQNINGSYLEKWIIEQQVQLRRDACASKRLVSQKIISYWKIFIQCAHPFQISVSEDCLYLNVWVPKKANEQSALPVMVWIHGGGFYAGSSRNPVTEGTTLAARENVILVSMNYRLSVFGFAFAGIPEAPGNMGLLDQLEALKWVKVNIASFGGNPEAITLFGVSAGGASVSLHGLSPISRPFFNRIIAQSGVASNPWATRSGESIKRSLLQCATVVNCYSSGKGAPDFAAIVGCLKTKTSDELLRTFRSLSDEVLLITFVPVVDGHFLPDKPENMLNSGSLPPLDMLLGTVSNEAGIFLYVYFSEYFKYSHMGTLNISSEDYKTMVKASIPPNQRENPLIVKATLFEYDDQADSFLRASALANLIGDIHFDAGAEHTARRYTSTNVNVYRYVFNYENTEMKLPWMKCPHASDEPFVFGYPLLNPKVEKNRIKMSKVMMRFWANFARTG</sequence>
<dbReference type="Proteomes" id="UP000887565">
    <property type="component" value="Unplaced"/>
</dbReference>
<organism evidence="9 10">
    <name type="scientific">Romanomermis culicivorax</name>
    <name type="common">Nematode worm</name>
    <dbReference type="NCBI Taxonomy" id="13658"/>
    <lineage>
        <taxon>Eukaryota</taxon>
        <taxon>Metazoa</taxon>
        <taxon>Ecdysozoa</taxon>
        <taxon>Nematoda</taxon>
        <taxon>Enoplea</taxon>
        <taxon>Dorylaimia</taxon>
        <taxon>Mermithida</taxon>
        <taxon>Mermithoidea</taxon>
        <taxon>Mermithidae</taxon>
        <taxon>Romanomermis</taxon>
    </lineage>
</organism>
<keyword evidence="3 7" id="KW-0378">Hydrolase</keyword>
<dbReference type="SUPFAM" id="SSF53474">
    <property type="entry name" value="alpha/beta-Hydrolases"/>
    <property type="match status" value="1"/>
</dbReference>
<dbReference type="OMA" id="DACASKR"/>
<dbReference type="PROSITE" id="PS00122">
    <property type="entry name" value="CARBOXYLESTERASE_B_1"/>
    <property type="match status" value="1"/>
</dbReference>
<accession>A0A915JDP8</accession>
<keyword evidence="9" id="KW-1185">Reference proteome</keyword>
<dbReference type="PANTHER" id="PTHR43918:SF4">
    <property type="entry name" value="CARBOXYLIC ESTER HYDROLASE"/>
    <property type="match status" value="1"/>
</dbReference>